<dbReference type="Pfam" id="PF21547">
    <property type="entry name" value="TTI1"/>
    <property type="match status" value="1"/>
</dbReference>
<protein>
    <submittedName>
        <fullName evidence="1">Uncharacterized protein</fullName>
    </submittedName>
</protein>
<sequence>EELYTFLYPWIVQLFADEDTSSSLFHVPLSNQVMLAKRLYATVSSATPALPSQQKGGGQWKNEEPGRLLSWKELHENGWLVSLILRWMVSVAYMFQQPQYLDRLWIHVLYPILSKLSWQYTTTTTATTTATSMHDINSNVSQTTTIATATAAAASVLHAVHNCAWTSLCHMAYAGGYSDLDHLILTNCDYIIDRVAHDLFRFSTYSQGVGADIVSFRTPNILRVIYLFIYFFFCKG</sequence>
<comment type="caution">
    <text evidence="1">The sequence shown here is derived from an EMBL/GenBank/DDBJ whole genome shotgun (WGS) entry which is preliminary data.</text>
</comment>
<dbReference type="AlphaFoldDB" id="X6MIE9"/>
<gene>
    <name evidence="1" type="ORF">RFI_23709</name>
</gene>
<dbReference type="Proteomes" id="UP000023152">
    <property type="component" value="Unassembled WGS sequence"/>
</dbReference>
<dbReference type="InterPro" id="IPR049362">
    <property type="entry name" value="TTI1_rpt"/>
</dbReference>
<organism evidence="1 2">
    <name type="scientific">Reticulomyxa filosa</name>
    <dbReference type="NCBI Taxonomy" id="46433"/>
    <lineage>
        <taxon>Eukaryota</taxon>
        <taxon>Sar</taxon>
        <taxon>Rhizaria</taxon>
        <taxon>Retaria</taxon>
        <taxon>Foraminifera</taxon>
        <taxon>Monothalamids</taxon>
        <taxon>Reticulomyxidae</taxon>
        <taxon>Reticulomyxa</taxon>
    </lineage>
</organism>
<feature type="non-terminal residue" evidence="1">
    <location>
        <position position="1"/>
    </location>
</feature>
<proteinExistence type="predicted"/>
<keyword evidence="2" id="KW-1185">Reference proteome</keyword>
<accession>X6MIE9</accession>
<dbReference type="EMBL" id="ASPP01020473">
    <property type="protein sequence ID" value="ETO13659.1"/>
    <property type="molecule type" value="Genomic_DNA"/>
</dbReference>
<evidence type="ECO:0000313" key="1">
    <source>
        <dbReference type="EMBL" id="ETO13659.1"/>
    </source>
</evidence>
<evidence type="ECO:0000313" key="2">
    <source>
        <dbReference type="Proteomes" id="UP000023152"/>
    </source>
</evidence>
<name>X6MIE9_RETFI</name>
<reference evidence="1 2" key="1">
    <citation type="journal article" date="2013" name="Curr. Biol.">
        <title>The Genome of the Foraminiferan Reticulomyxa filosa.</title>
        <authorList>
            <person name="Glockner G."/>
            <person name="Hulsmann N."/>
            <person name="Schleicher M."/>
            <person name="Noegel A.A."/>
            <person name="Eichinger L."/>
            <person name="Gallinger C."/>
            <person name="Pawlowski J."/>
            <person name="Sierra R."/>
            <person name="Euteneuer U."/>
            <person name="Pillet L."/>
            <person name="Moustafa A."/>
            <person name="Platzer M."/>
            <person name="Groth M."/>
            <person name="Szafranski K."/>
            <person name="Schliwa M."/>
        </authorList>
    </citation>
    <scope>NUCLEOTIDE SEQUENCE [LARGE SCALE GENOMIC DNA]</scope>
</reference>